<protein>
    <recommendedName>
        <fullName evidence="5">Secreted protein</fullName>
    </recommendedName>
</protein>
<evidence type="ECO:0000313" key="3">
    <source>
        <dbReference type="EMBL" id="QCD96894.1"/>
    </source>
</evidence>
<proteinExistence type="predicted"/>
<name>A0A4D6MAQ7_VIGUN</name>
<accession>A0A4D6MAQ7</accession>
<sequence>MVVLRSSCTALCFLAAANDVVDVPVEEKRDAVSGMLSSAFVFRGGQRRRRWRRSGYGVEKRVEKKSHSLTEHVRCLGHSV</sequence>
<feature type="signal peptide" evidence="1">
    <location>
        <begin position="1"/>
        <end position="22"/>
    </location>
</feature>
<evidence type="ECO:0000256" key="1">
    <source>
        <dbReference type="SAM" id="SignalP"/>
    </source>
</evidence>
<dbReference type="EMBL" id="CP039350">
    <property type="protein sequence ID" value="QCD96893.1"/>
    <property type="molecule type" value="Genomic_DNA"/>
</dbReference>
<dbReference type="EMBL" id="CP039350">
    <property type="protein sequence ID" value="QCD96894.1"/>
    <property type="molecule type" value="Genomic_DNA"/>
</dbReference>
<keyword evidence="1" id="KW-0732">Signal</keyword>
<evidence type="ECO:0000313" key="2">
    <source>
        <dbReference type="EMBL" id="QCD96893.1"/>
    </source>
</evidence>
<evidence type="ECO:0008006" key="5">
    <source>
        <dbReference type="Google" id="ProtNLM"/>
    </source>
</evidence>
<evidence type="ECO:0000313" key="4">
    <source>
        <dbReference type="Proteomes" id="UP000501690"/>
    </source>
</evidence>
<dbReference type="Proteomes" id="UP000501690">
    <property type="component" value="Linkage Group LG6"/>
</dbReference>
<feature type="chain" id="PRO_5044606147" description="Secreted protein" evidence="1">
    <location>
        <begin position="23"/>
        <end position="80"/>
    </location>
</feature>
<reference evidence="3 4" key="1">
    <citation type="submission" date="2019-04" db="EMBL/GenBank/DDBJ databases">
        <title>An improved genome assembly and genetic linkage map for asparagus bean, Vigna unguiculata ssp. sesquipedialis.</title>
        <authorList>
            <person name="Xia Q."/>
            <person name="Zhang R."/>
            <person name="Dong Y."/>
        </authorList>
    </citation>
    <scope>NUCLEOTIDE SEQUENCE [LARGE SCALE GENOMIC DNA]</scope>
    <source>
        <tissue evidence="3">Leaf</tissue>
    </source>
</reference>
<organism evidence="3 4">
    <name type="scientific">Vigna unguiculata</name>
    <name type="common">Cowpea</name>
    <dbReference type="NCBI Taxonomy" id="3917"/>
    <lineage>
        <taxon>Eukaryota</taxon>
        <taxon>Viridiplantae</taxon>
        <taxon>Streptophyta</taxon>
        <taxon>Embryophyta</taxon>
        <taxon>Tracheophyta</taxon>
        <taxon>Spermatophyta</taxon>
        <taxon>Magnoliopsida</taxon>
        <taxon>eudicotyledons</taxon>
        <taxon>Gunneridae</taxon>
        <taxon>Pentapetalae</taxon>
        <taxon>rosids</taxon>
        <taxon>fabids</taxon>
        <taxon>Fabales</taxon>
        <taxon>Fabaceae</taxon>
        <taxon>Papilionoideae</taxon>
        <taxon>50 kb inversion clade</taxon>
        <taxon>NPAAA clade</taxon>
        <taxon>indigoferoid/millettioid clade</taxon>
        <taxon>Phaseoleae</taxon>
        <taxon>Vigna</taxon>
    </lineage>
</organism>
<keyword evidence="4" id="KW-1185">Reference proteome</keyword>
<dbReference type="AlphaFoldDB" id="A0A4D6MAQ7"/>
<gene>
    <name evidence="2" type="ORF">DEO72_LG6g1603</name>
    <name evidence="3" type="ORF">DEO72_LG6g1604</name>
</gene>